<dbReference type="NCBIfam" id="TIGR01494">
    <property type="entry name" value="ATPase_P-type"/>
    <property type="match status" value="2"/>
</dbReference>
<keyword evidence="13" id="KW-0406">Ion transport</keyword>
<keyword evidence="10" id="KW-0460">Magnesium</keyword>
<dbReference type="InterPro" id="IPR023298">
    <property type="entry name" value="ATPase_P-typ_TM_dom_sf"/>
</dbReference>
<sequence length="749" mass="80102">MWCTSCALAVEGTLKRLPGVVEASVHYPTATVWVKGTPKAIQLAALAPSIRRIGYRLTALEGVQDAHARLEKESRYLVLRLIVGAVFGMWTMLASLLIYAGALPTTQLESVLAWISGAFALPVVFYAGLPFYRAGWRTLQAKRPGMDVLVSLGVAGAMLVSVGLLWRGSVEVYFDTAVMLIVLLLVGRLVETLCRQRGLKAFEGLALPSMRVSVWQRDQRITLPAEEVALHAQIEVAPGERIALDGTLETSGWVDTATLTGESVPRFMNPGQRVYAGCRYAAGINARPIRVTVTATVGQRRVDKLCEQMRRAQAKKGELHKLADRFAAWLSHTALLLALLTLPAAMLVGLGWEEAAVRALSVLVVACPCAVGLAVPLASLAGSGQAMQQGVALRDPAALETLANVRAIAFDKTGTLTSGQHRVLHACLRRHTDADVFKRQLFAAVRNSEHPLANALMGWGKGCANQPDYTVRQVIEYPGAGQCIVFADGKQWWLGSADWVIQQLEKRPEQQGLTLPDSAQDPAYRFASHVVVADSRGWLATFYLADQPVADAQATIQQLQMLGYGLAMISGDRQGPVSWLGQQVGLPKQACYAQRSPEAKARLLGALPSPTLYVGDGINDTLCLAAAGAGIAPMQASDAAREGASAQLLTPGVGGVVLLLAIARRTRRVMMQNLAFSAIYNTLALGLVVAMAIPPLVAVLAMAASSLSVTLNAARLAWAETDEFSDSPAPASNAPRYRPPNGGQQHPSA</sequence>
<dbReference type="GO" id="GO:0055070">
    <property type="term" value="P:copper ion homeostasis"/>
    <property type="evidence" value="ECO:0007669"/>
    <property type="project" value="TreeGrafter"/>
</dbReference>
<feature type="transmembrane region" description="Helical" evidence="15">
    <location>
        <begin position="326"/>
        <end position="350"/>
    </location>
</feature>
<dbReference type="InterPro" id="IPR001757">
    <property type="entry name" value="P_typ_ATPase"/>
</dbReference>
<evidence type="ECO:0000256" key="4">
    <source>
        <dbReference type="ARBA" id="ARBA00022475"/>
    </source>
</evidence>
<keyword evidence="8 15" id="KW-0547">Nucleotide-binding</keyword>
<keyword evidence="4 15" id="KW-1003">Cell membrane</keyword>
<dbReference type="Gene3D" id="1.20.1110.10">
    <property type="entry name" value="Calcium-transporting ATPase, transmembrane domain"/>
    <property type="match status" value="1"/>
</dbReference>
<evidence type="ECO:0000256" key="8">
    <source>
        <dbReference type="ARBA" id="ARBA00022741"/>
    </source>
</evidence>
<dbReference type="InterPro" id="IPR059000">
    <property type="entry name" value="ATPase_P-type_domA"/>
</dbReference>
<keyword evidence="12 15" id="KW-1133">Transmembrane helix</keyword>
<dbReference type="PANTHER" id="PTHR43520:SF5">
    <property type="entry name" value="CATION-TRANSPORTING P-TYPE ATPASE-RELATED"/>
    <property type="match status" value="1"/>
</dbReference>
<comment type="caution">
    <text evidence="18">The sequence shown here is derived from an EMBL/GenBank/DDBJ whole genome shotgun (WGS) entry which is preliminary data.</text>
</comment>
<dbReference type="InterPro" id="IPR023299">
    <property type="entry name" value="ATPase_P-typ_cyto_dom_N"/>
</dbReference>
<dbReference type="InterPro" id="IPR036412">
    <property type="entry name" value="HAD-like_sf"/>
</dbReference>
<dbReference type="Pfam" id="PF00122">
    <property type="entry name" value="E1-E2_ATPase"/>
    <property type="match status" value="1"/>
</dbReference>
<name>A0A7C9P3X7_9GAMM</name>
<dbReference type="GO" id="GO:0005886">
    <property type="term" value="C:plasma membrane"/>
    <property type="evidence" value="ECO:0007669"/>
    <property type="project" value="UniProtKB-SubCell"/>
</dbReference>
<evidence type="ECO:0000259" key="17">
    <source>
        <dbReference type="PROSITE" id="PS50846"/>
    </source>
</evidence>
<evidence type="ECO:0000256" key="14">
    <source>
        <dbReference type="ARBA" id="ARBA00023136"/>
    </source>
</evidence>
<evidence type="ECO:0000256" key="6">
    <source>
        <dbReference type="ARBA" id="ARBA00022692"/>
    </source>
</evidence>
<evidence type="ECO:0000256" key="7">
    <source>
        <dbReference type="ARBA" id="ARBA00022723"/>
    </source>
</evidence>
<dbReference type="Gene3D" id="2.70.150.10">
    <property type="entry name" value="Calcium-transporting ATPase, cytoplasmic transduction domain A"/>
    <property type="match status" value="1"/>
</dbReference>
<keyword evidence="11" id="KW-1278">Translocase</keyword>
<evidence type="ECO:0000256" key="11">
    <source>
        <dbReference type="ARBA" id="ARBA00022967"/>
    </source>
</evidence>
<comment type="similarity">
    <text evidence="2 15">Belongs to the cation transport ATPase (P-type) (TC 3.A.3) family. Type IB subfamily.</text>
</comment>
<dbReference type="SUPFAM" id="SSF55008">
    <property type="entry name" value="HMA, heavy metal-associated domain"/>
    <property type="match status" value="1"/>
</dbReference>
<evidence type="ECO:0000256" key="12">
    <source>
        <dbReference type="ARBA" id="ARBA00022989"/>
    </source>
</evidence>
<dbReference type="EMBL" id="JAAEHK010000021">
    <property type="protein sequence ID" value="NDL71710.1"/>
    <property type="molecule type" value="Genomic_DNA"/>
</dbReference>
<dbReference type="Proteomes" id="UP000480312">
    <property type="component" value="Unassembled WGS sequence"/>
</dbReference>
<dbReference type="SUPFAM" id="SSF81665">
    <property type="entry name" value="Calcium ATPase, transmembrane domain M"/>
    <property type="match status" value="1"/>
</dbReference>
<feature type="transmembrane region" description="Helical" evidence="15">
    <location>
        <begin position="144"/>
        <end position="166"/>
    </location>
</feature>
<gene>
    <name evidence="18" type="ORF">GPL32_14485</name>
</gene>
<feature type="region of interest" description="Disordered" evidence="16">
    <location>
        <begin position="723"/>
        <end position="749"/>
    </location>
</feature>
<evidence type="ECO:0000313" key="19">
    <source>
        <dbReference type="Proteomes" id="UP000480312"/>
    </source>
</evidence>
<evidence type="ECO:0000256" key="15">
    <source>
        <dbReference type="RuleBase" id="RU362081"/>
    </source>
</evidence>
<keyword evidence="14 15" id="KW-0472">Membrane</keyword>
<dbReference type="CDD" id="cd00371">
    <property type="entry name" value="HMA"/>
    <property type="match status" value="1"/>
</dbReference>
<comment type="subcellular location">
    <subcellularLocation>
        <location evidence="1">Cell membrane</location>
        <topology evidence="1">Multi-pass membrane protein</topology>
    </subcellularLocation>
</comment>
<dbReference type="AlphaFoldDB" id="A0A7C9P3X7"/>
<proteinExistence type="inferred from homology"/>
<dbReference type="InterPro" id="IPR018303">
    <property type="entry name" value="ATPase_P-typ_P_site"/>
</dbReference>
<dbReference type="InterPro" id="IPR008250">
    <property type="entry name" value="ATPase_P-typ_transduc_dom_A_sf"/>
</dbReference>
<evidence type="ECO:0000256" key="5">
    <source>
        <dbReference type="ARBA" id="ARBA00022553"/>
    </source>
</evidence>
<keyword evidence="3" id="KW-0813">Transport</keyword>
<dbReference type="GO" id="GO:0005524">
    <property type="term" value="F:ATP binding"/>
    <property type="evidence" value="ECO:0007669"/>
    <property type="project" value="UniProtKB-UniRule"/>
</dbReference>
<dbReference type="NCBIfam" id="TIGR01525">
    <property type="entry name" value="ATPase-IB_hvy"/>
    <property type="match status" value="1"/>
</dbReference>
<dbReference type="OrthoDB" id="9814270at2"/>
<evidence type="ECO:0000256" key="16">
    <source>
        <dbReference type="SAM" id="MobiDB-lite"/>
    </source>
</evidence>
<evidence type="ECO:0000256" key="9">
    <source>
        <dbReference type="ARBA" id="ARBA00022840"/>
    </source>
</evidence>
<dbReference type="SUPFAM" id="SSF81653">
    <property type="entry name" value="Calcium ATPase, transduction domain A"/>
    <property type="match status" value="1"/>
</dbReference>
<organism evidence="18 19">
    <name type="scientific">Vreelandella alkaliphila</name>
    <dbReference type="NCBI Taxonomy" id="272774"/>
    <lineage>
        <taxon>Bacteria</taxon>
        <taxon>Pseudomonadati</taxon>
        <taxon>Pseudomonadota</taxon>
        <taxon>Gammaproteobacteria</taxon>
        <taxon>Oceanospirillales</taxon>
        <taxon>Halomonadaceae</taxon>
        <taxon>Vreelandella</taxon>
    </lineage>
</organism>
<dbReference type="InterPro" id="IPR036163">
    <property type="entry name" value="HMA_dom_sf"/>
</dbReference>
<dbReference type="PROSITE" id="PS50846">
    <property type="entry name" value="HMA_2"/>
    <property type="match status" value="1"/>
</dbReference>
<feature type="domain" description="HMA" evidence="17">
    <location>
        <begin position="1"/>
        <end position="58"/>
    </location>
</feature>
<keyword evidence="9 15" id="KW-0067">ATP-binding</keyword>
<dbReference type="PRINTS" id="PR00119">
    <property type="entry name" value="CATATPASE"/>
</dbReference>
<dbReference type="InterPro" id="IPR023214">
    <property type="entry name" value="HAD_sf"/>
</dbReference>
<dbReference type="Pfam" id="PF00702">
    <property type="entry name" value="Hydrolase"/>
    <property type="match status" value="1"/>
</dbReference>
<dbReference type="Pfam" id="PF00403">
    <property type="entry name" value="HMA"/>
    <property type="match status" value="1"/>
</dbReference>
<keyword evidence="5" id="KW-0597">Phosphoprotein</keyword>
<keyword evidence="7 15" id="KW-0479">Metal-binding</keyword>
<feature type="transmembrane region" description="Helical" evidence="15">
    <location>
        <begin position="111"/>
        <end position="132"/>
    </location>
</feature>
<evidence type="ECO:0000256" key="3">
    <source>
        <dbReference type="ARBA" id="ARBA00022448"/>
    </source>
</evidence>
<dbReference type="GO" id="GO:0005507">
    <property type="term" value="F:copper ion binding"/>
    <property type="evidence" value="ECO:0007669"/>
    <property type="project" value="TreeGrafter"/>
</dbReference>
<dbReference type="InterPro" id="IPR006121">
    <property type="entry name" value="HMA_dom"/>
</dbReference>
<dbReference type="SUPFAM" id="SSF56784">
    <property type="entry name" value="HAD-like"/>
    <property type="match status" value="1"/>
</dbReference>
<dbReference type="Gene3D" id="3.40.1110.10">
    <property type="entry name" value="Calcium-transporting ATPase, cytoplasmic domain N"/>
    <property type="match status" value="1"/>
</dbReference>
<dbReference type="PROSITE" id="PS00154">
    <property type="entry name" value="ATPASE_E1_E2"/>
    <property type="match status" value="1"/>
</dbReference>
<evidence type="ECO:0000256" key="2">
    <source>
        <dbReference type="ARBA" id="ARBA00006024"/>
    </source>
</evidence>
<keyword evidence="6 15" id="KW-0812">Transmembrane</keyword>
<dbReference type="PANTHER" id="PTHR43520">
    <property type="entry name" value="ATP7, ISOFORM B"/>
    <property type="match status" value="1"/>
</dbReference>
<evidence type="ECO:0000256" key="1">
    <source>
        <dbReference type="ARBA" id="ARBA00004651"/>
    </source>
</evidence>
<dbReference type="GO" id="GO:0043682">
    <property type="term" value="F:P-type divalent copper transporter activity"/>
    <property type="evidence" value="ECO:0007669"/>
    <property type="project" value="TreeGrafter"/>
</dbReference>
<dbReference type="Gene3D" id="3.40.50.1000">
    <property type="entry name" value="HAD superfamily/HAD-like"/>
    <property type="match status" value="1"/>
</dbReference>
<accession>A0A7C9P3X7</accession>
<evidence type="ECO:0000313" key="18">
    <source>
        <dbReference type="EMBL" id="NDL71710.1"/>
    </source>
</evidence>
<feature type="transmembrane region" description="Helical" evidence="15">
    <location>
        <begin position="356"/>
        <end position="378"/>
    </location>
</feature>
<protein>
    <submittedName>
        <fullName evidence="18">Cation-translocating P-type ATPase</fullName>
    </submittedName>
</protein>
<dbReference type="GO" id="GO:0016887">
    <property type="term" value="F:ATP hydrolysis activity"/>
    <property type="evidence" value="ECO:0007669"/>
    <property type="project" value="InterPro"/>
</dbReference>
<feature type="transmembrane region" description="Helical" evidence="15">
    <location>
        <begin position="77"/>
        <end position="99"/>
    </location>
</feature>
<dbReference type="InterPro" id="IPR027256">
    <property type="entry name" value="P-typ_ATPase_IB"/>
</dbReference>
<evidence type="ECO:0000256" key="13">
    <source>
        <dbReference type="ARBA" id="ARBA00023065"/>
    </source>
</evidence>
<dbReference type="Gene3D" id="3.30.70.100">
    <property type="match status" value="1"/>
</dbReference>
<reference evidence="18 19" key="1">
    <citation type="submission" date="2020-01" db="EMBL/GenBank/DDBJ databases">
        <title>Whole genome sequencing of Halomonas alkaliphila strain LS44.</title>
        <authorList>
            <person name="Kumar S."/>
            <person name="Paul D."/>
            <person name="Shouche Y."/>
            <person name="Suryavanshi M.V."/>
        </authorList>
    </citation>
    <scope>NUCLEOTIDE SEQUENCE [LARGE SCALE GENOMIC DNA]</scope>
    <source>
        <strain evidence="18 19">LS44</strain>
    </source>
</reference>
<evidence type="ECO:0000256" key="10">
    <source>
        <dbReference type="ARBA" id="ARBA00022842"/>
    </source>
</evidence>